<feature type="transmembrane region" description="Helical" evidence="7">
    <location>
        <begin position="294"/>
        <end position="315"/>
    </location>
</feature>
<keyword evidence="2" id="KW-1003">Cell membrane</keyword>
<dbReference type="AlphaFoldDB" id="A0AAE3QMQ0"/>
<protein>
    <submittedName>
        <fullName evidence="10">ABC transporter permease</fullName>
    </submittedName>
</protein>
<name>A0AAE3QMQ0_9BACT</name>
<keyword evidence="4 7" id="KW-1133">Transmembrane helix</keyword>
<dbReference type="EMBL" id="JASJOS010000006">
    <property type="protein sequence ID" value="MDJ1481830.1"/>
    <property type="molecule type" value="Genomic_DNA"/>
</dbReference>
<proteinExistence type="predicted"/>
<reference evidence="10" key="1">
    <citation type="submission" date="2023-05" db="EMBL/GenBank/DDBJ databases">
        <authorList>
            <person name="Zhang X."/>
        </authorList>
    </citation>
    <scope>NUCLEOTIDE SEQUENCE</scope>
    <source>
        <strain evidence="10">YF14B1</strain>
    </source>
</reference>
<comment type="caution">
    <text evidence="10">The sequence shown here is derived from an EMBL/GenBank/DDBJ whole genome shotgun (WGS) entry which is preliminary data.</text>
</comment>
<dbReference type="PANTHER" id="PTHR30572">
    <property type="entry name" value="MEMBRANE COMPONENT OF TRANSPORTER-RELATED"/>
    <property type="match status" value="1"/>
</dbReference>
<evidence type="ECO:0000313" key="11">
    <source>
        <dbReference type="Proteomes" id="UP001241110"/>
    </source>
</evidence>
<dbReference type="Pfam" id="PF02687">
    <property type="entry name" value="FtsX"/>
    <property type="match status" value="2"/>
</dbReference>
<dbReference type="Proteomes" id="UP001241110">
    <property type="component" value="Unassembled WGS sequence"/>
</dbReference>
<dbReference type="InterPro" id="IPR003838">
    <property type="entry name" value="ABC3_permease_C"/>
</dbReference>
<dbReference type="Pfam" id="PF12704">
    <property type="entry name" value="MacB_PCD"/>
    <property type="match status" value="2"/>
</dbReference>
<feature type="transmembrane region" description="Helical" evidence="7">
    <location>
        <begin position="389"/>
        <end position="413"/>
    </location>
</feature>
<keyword evidence="6" id="KW-0175">Coiled coil</keyword>
<evidence type="ECO:0000256" key="5">
    <source>
        <dbReference type="ARBA" id="ARBA00023136"/>
    </source>
</evidence>
<dbReference type="PANTHER" id="PTHR30572:SF18">
    <property type="entry name" value="ABC-TYPE MACROLIDE FAMILY EXPORT SYSTEM PERMEASE COMPONENT 2"/>
    <property type="match status" value="1"/>
</dbReference>
<dbReference type="GO" id="GO:0022857">
    <property type="term" value="F:transmembrane transporter activity"/>
    <property type="evidence" value="ECO:0007669"/>
    <property type="project" value="TreeGrafter"/>
</dbReference>
<evidence type="ECO:0000256" key="6">
    <source>
        <dbReference type="SAM" id="Coils"/>
    </source>
</evidence>
<feature type="coiled-coil region" evidence="6">
    <location>
        <begin position="240"/>
        <end position="267"/>
    </location>
</feature>
<feature type="domain" description="ABC3 transporter permease C-terminal" evidence="8">
    <location>
        <begin position="697"/>
        <end position="809"/>
    </location>
</feature>
<feature type="transmembrane region" description="Helical" evidence="7">
    <location>
        <begin position="351"/>
        <end position="369"/>
    </location>
</feature>
<evidence type="ECO:0000256" key="1">
    <source>
        <dbReference type="ARBA" id="ARBA00004651"/>
    </source>
</evidence>
<feature type="domain" description="MacB-like periplasmic core" evidence="9">
    <location>
        <begin position="20"/>
        <end position="256"/>
    </location>
</feature>
<accession>A0AAE3QMQ0</accession>
<feature type="transmembrane region" description="Helical" evidence="7">
    <location>
        <begin position="780"/>
        <end position="800"/>
    </location>
</feature>
<evidence type="ECO:0000256" key="2">
    <source>
        <dbReference type="ARBA" id="ARBA00022475"/>
    </source>
</evidence>
<evidence type="ECO:0000313" key="10">
    <source>
        <dbReference type="EMBL" id="MDJ1481830.1"/>
    </source>
</evidence>
<dbReference type="InterPro" id="IPR025857">
    <property type="entry name" value="MacB_PCD"/>
</dbReference>
<dbReference type="InterPro" id="IPR050250">
    <property type="entry name" value="Macrolide_Exporter_MacB"/>
</dbReference>
<feature type="domain" description="MacB-like periplasmic core" evidence="9">
    <location>
        <begin position="474"/>
        <end position="647"/>
    </location>
</feature>
<comment type="subcellular location">
    <subcellularLocation>
        <location evidence="1">Cell membrane</location>
        <topology evidence="1">Multi-pass membrane protein</topology>
    </subcellularLocation>
</comment>
<evidence type="ECO:0000259" key="8">
    <source>
        <dbReference type="Pfam" id="PF02687"/>
    </source>
</evidence>
<evidence type="ECO:0000256" key="4">
    <source>
        <dbReference type="ARBA" id="ARBA00022989"/>
    </source>
</evidence>
<gene>
    <name evidence="10" type="ORF">QNI16_15120</name>
</gene>
<evidence type="ECO:0000259" key="9">
    <source>
        <dbReference type="Pfam" id="PF12704"/>
    </source>
</evidence>
<evidence type="ECO:0000256" key="7">
    <source>
        <dbReference type="SAM" id="Phobius"/>
    </source>
</evidence>
<feature type="transmembrane region" description="Helical" evidence="7">
    <location>
        <begin position="434"/>
        <end position="458"/>
    </location>
</feature>
<feature type="transmembrane region" description="Helical" evidence="7">
    <location>
        <begin position="746"/>
        <end position="765"/>
    </location>
</feature>
<dbReference type="RefSeq" id="WP_313980147.1">
    <property type="nucleotide sequence ID" value="NZ_JASJOS010000006.1"/>
</dbReference>
<feature type="transmembrane region" description="Helical" evidence="7">
    <location>
        <begin position="694"/>
        <end position="716"/>
    </location>
</feature>
<dbReference type="GO" id="GO:0005886">
    <property type="term" value="C:plasma membrane"/>
    <property type="evidence" value="ECO:0007669"/>
    <property type="project" value="UniProtKB-SubCell"/>
</dbReference>
<keyword evidence="3 7" id="KW-0812">Transmembrane</keyword>
<organism evidence="10 11">
    <name type="scientific">Xanthocytophaga flava</name>
    <dbReference type="NCBI Taxonomy" id="3048013"/>
    <lineage>
        <taxon>Bacteria</taxon>
        <taxon>Pseudomonadati</taxon>
        <taxon>Bacteroidota</taxon>
        <taxon>Cytophagia</taxon>
        <taxon>Cytophagales</taxon>
        <taxon>Rhodocytophagaceae</taxon>
        <taxon>Xanthocytophaga</taxon>
    </lineage>
</organism>
<sequence>MLHSYFTIAFRSLWKNKVFSLINISGLSLGIATFLLILEYISFEQSFNSFHTKLPRLYRALYESSSTGKTETWDFLPPGLAPISKDRISDIQAYCRIANNGMGTGIVTYSANDKNTSPKSFREEDVLYADGTYFELFTFPIVQGTSKSLNQPNTVAISESYSLKYFGKESAIGKILTLNNQFGKHNYTVSIVFKDIPTNSDLQSNIVLSLQTLGNPANLNGNDWAKPNGLSSQCMSIFYLLQEDADYKKVEQKINALNKQLRPTDQEILRLQPAENIHLAQSLNDYYITTGNLGFIYLLGGIAILILFIAWFNYINLSTAGSLKRAKEVGVRKVMGASRSQLIQQFLGESILLNISGFLLALLLVVILQDVFNTIIGKPLSLHTIQEGWLWILGITLLVTGSLFSGAYTAFVLSSFQPLQTLKGIFSKSGKGLFIRKSLVVFQFSISIGLIASTIILFGQLQYMQNTQLGMNLEQLLAFKVEDVERDGTFKQTTSVFLNQLAQLPYVKNYSNPGCMPGNWYNYNANGITRLNPRPLDEKKSYSIAIVDEHFIETFGIQLVKGENFTAEQCEKKWDDVDKIIVNEKAALELGFLSATEAVGKKIKWGENKQYEIIGLIKDYHHKSLQTPIDPVIFYPRHNGKYFVVRLTTPQIQSKVAELEKIYKDNFSGNPFEYFFVDENYNKQYQTEQQYTQLFTLASFLAIFIACLGLFGLATFTSEQRTKEIGIRKVLGASIQQILTLLSKDFVRLLLIAFVITTPIIWYVANDWLQNFAYRIHVSWWIFALAGIIAFSIAILTISFQSIKAALQNPVKALRSE</sequence>
<evidence type="ECO:0000256" key="3">
    <source>
        <dbReference type="ARBA" id="ARBA00022692"/>
    </source>
</evidence>
<keyword evidence="5 7" id="KW-0472">Membrane</keyword>
<feature type="domain" description="ABC3 transporter permease C-terminal" evidence="8">
    <location>
        <begin position="302"/>
        <end position="417"/>
    </location>
</feature>
<feature type="transmembrane region" description="Helical" evidence="7">
    <location>
        <begin position="21"/>
        <end position="43"/>
    </location>
</feature>